<evidence type="ECO:0000256" key="1">
    <source>
        <dbReference type="ARBA" id="ARBA00022980"/>
    </source>
</evidence>
<feature type="transmembrane region" description="Helical" evidence="4">
    <location>
        <begin position="534"/>
        <end position="559"/>
    </location>
</feature>
<feature type="compositionally biased region" description="Polar residues" evidence="3">
    <location>
        <begin position="470"/>
        <end position="504"/>
    </location>
</feature>
<accession>A0A8J6A6T1</accession>
<reference evidence="6" key="1">
    <citation type="journal article" date="2021" name="Evol. Appl.">
        <title>The genome of the Pyrenean desman and the effects of bottlenecks and inbreeding on the genomic landscape of an endangered species.</title>
        <authorList>
            <person name="Escoda L."/>
            <person name="Castresana J."/>
        </authorList>
    </citation>
    <scope>NUCLEOTIDE SEQUENCE</scope>
    <source>
        <strain evidence="6">IBE-C5619</strain>
    </source>
</reference>
<dbReference type="Proteomes" id="UP000700334">
    <property type="component" value="Unassembled WGS sequence"/>
</dbReference>
<feature type="compositionally biased region" description="Polar residues" evidence="3">
    <location>
        <begin position="288"/>
        <end position="320"/>
    </location>
</feature>
<feature type="compositionally biased region" description="Polar residues" evidence="3">
    <location>
        <begin position="197"/>
        <end position="234"/>
    </location>
</feature>
<dbReference type="InterPro" id="IPR028199">
    <property type="entry name" value="Mucin_dom"/>
</dbReference>
<keyword evidence="7" id="KW-1185">Reference proteome</keyword>
<dbReference type="OrthoDB" id="9838499at2759"/>
<keyword evidence="1" id="KW-0689">Ribosomal protein</keyword>
<proteinExistence type="predicted"/>
<dbReference type="Gene3D" id="2.20.25.30">
    <property type="match status" value="1"/>
</dbReference>
<feature type="non-terminal residue" evidence="6">
    <location>
        <position position="1858"/>
    </location>
</feature>
<feature type="compositionally biased region" description="Polar residues" evidence="3">
    <location>
        <begin position="241"/>
        <end position="254"/>
    </location>
</feature>
<organism evidence="6 7">
    <name type="scientific">Galemys pyrenaicus</name>
    <name type="common">Iberian desman</name>
    <name type="synonym">Pyrenean desman</name>
    <dbReference type="NCBI Taxonomy" id="202257"/>
    <lineage>
        <taxon>Eukaryota</taxon>
        <taxon>Metazoa</taxon>
        <taxon>Chordata</taxon>
        <taxon>Craniata</taxon>
        <taxon>Vertebrata</taxon>
        <taxon>Euteleostomi</taxon>
        <taxon>Mammalia</taxon>
        <taxon>Eutheria</taxon>
        <taxon>Laurasiatheria</taxon>
        <taxon>Eulipotyphla</taxon>
        <taxon>Talpidae</taxon>
        <taxon>Galemys</taxon>
    </lineage>
</organism>
<dbReference type="Pfam" id="PF14654">
    <property type="entry name" value="Epiglycanin_C"/>
    <property type="match status" value="1"/>
</dbReference>
<evidence type="ECO:0000256" key="4">
    <source>
        <dbReference type="SAM" id="Phobius"/>
    </source>
</evidence>
<feature type="compositionally biased region" description="Low complexity" evidence="3">
    <location>
        <begin position="255"/>
        <end position="287"/>
    </location>
</feature>
<protein>
    <recommendedName>
        <fullName evidence="5">Mucin catalytic TM and cytoplasmic tail domain-containing protein</fullName>
    </recommendedName>
</protein>
<keyword evidence="4" id="KW-1133">Transmembrane helix</keyword>
<keyword evidence="2" id="KW-0687">Ribonucleoprotein</keyword>
<feature type="region of interest" description="Disordered" evidence="3">
    <location>
        <begin position="418"/>
        <end position="527"/>
    </location>
</feature>
<feature type="compositionally biased region" description="Polar residues" evidence="3">
    <location>
        <begin position="139"/>
        <end position="170"/>
    </location>
</feature>
<feature type="compositionally biased region" description="Basic and acidic residues" evidence="3">
    <location>
        <begin position="752"/>
        <end position="762"/>
    </location>
</feature>
<dbReference type="EMBL" id="JAGFMF010011724">
    <property type="protein sequence ID" value="KAG8514828.1"/>
    <property type="molecule type" value="Genomic_DNA"/>
</dbReference>
<feature type="compositionally biased region" description="Polar residues" evidence="3">
    <location>
        <begin position="52"/>
        <end position="73"/>
    </location>
</feature>
<evidence type="ECO:0000259" key="5">
    <source>
        <dbReference type="Pfam" id="PF14654"/>
    </source>
</evidence>
<dbReference type="GO" id="GO:0003735">
    <property type="term" value="F:structural constituent of ribosome"/>
    <property type="evidence" value="ECO:0007669"/>
    <property type="project" value="InterPro"/>
</dbReference>
<dbReference type="Pfam" id="PF01780">
    <property type="entry name" value="Ribosomal_L37ae"/>
    <property type="match status" value="1"/>
</dbReference>
<feature type="region of interest" description="Disordered" evidence="3">
    <location>
        <begin position="749"/>
        <end position="993"/>
    </location>
</feature>
<gene>
    <name evidence="6" type="ORF">J0S82_004119</name>
</gene>
<comment type="caution">
    <text evidence="6">The sequence shown here is derived from an EMBL/GenBank/DDBJ whole genome shotgun (WGS) entry which is preliminary data.</text>
</comment>
<feature type="transmembrane region" description="Helical" evidence="4">
    <location>
        <begin position="1001"/>
        <end position="1023"/>
    </location>
</feature>
<feature type="compositionally biased region" description="Polar residues" evidence="3">
    <location>
        <begin position="983"/>
        <end position="993"/>
    </location>
</feature>
<feature type="compositionally biased region" description="Low complexity" evidence="3">
    <location>
        <begin position="74"/>
        <end position="133"/>
    </location>
</feature>
<dbReference type="InterPro" id="IPR002674">
    <property type="entry name" value="Ribosomal_eL43"/>
</dbReference>
<feature type="region of interest" description="Disordered" evidence="3">
    <location>
        <begin position="47"/>
        <end position="338"/>
    </location>
</feature>
<feature type="compositionally biased region" description="Basic and acidic residues" evidence="3">
    <location>
        <begin position="647"/>
        <end position="690"/>
    </location>
</feature>
<feature type="compositionally biased region" description="Low complexity" evidence="3">
    <location>
        <begin position="418"/>
        <end position="444"/>
    </location>
</feature>
<feature type="compositionally biased region" description="Low complexity" evidence="3">
    <location>
        <begin position="814"/>
        <end position="982"/>
    </location>
</feature>
<feature type="region of interest" description="Disordered" evidence="3">
    <location>
        <begin position="1"/>
        <end position="34"/>
    </location>
</feature>
<keyword evidence="4" id="KW-0812">Transmembrane</keyword>
<feature type="region of interest" description="Disordered" evidence="3">
    <location>
        <begin position="612"/>
        <end position="703"/>
    </location>
</feature>
<feature type="region of interest" description="Disordered" evidence="3">
    <location>
        <begin position="1419"/>
        <end position="1451"/>
    </location>
</feature>
<feature type="region of interest" description="Disordered" evidence="3">
    <location>
        <begin position="1836"/>
        <end position="1858"/>
    </location>
</feature>
<dbReference type="GO" id="GO:0044391">
    <property type="term" value="C:ribosomal subunit"/>
    <property type="evidence" value="ECO:0007669"/>
    <property type="project" value="UniProtKB-ARBA"/>
</dbReference>
<dbReference type="InterPro" id="IPR011331">
    <property type="entry name" value="Ribosomal_eL37/eL43"/>
</dbReference>
<dbReference type="GO" id="GO:0006412">
    <property type="term" value="P:translation"/>
    <property type="evidence" value="ECO:0007669"/>
    <property type="project" value="InterPro"/>
</dbReference>
<feature type="region of interest" description="Disordered" evidence="3">
    <location>
        <begin position="1169"/>
        <end position="1217"/>
    </location>
</feature>
<sequence>VQKSLGGAEQISVSGEEEGGQQHPRAEYKTQQKLSWVRRVSPGVWWALSEPCETTVNSSLTSDTTKGAESTTVSPAASETSRSSSTAPLPTTASARAPESTVASSTSVSGTATSSKTTSTSPTASAPSSQKTTLPLVTKASTSTSEIARTSMELSESPLAPTTASQTTPVATKLSETPSQSESSTTSSYSTTTSETRQPSTATSETSAVPTKPSVATVTSTMASKPSTSATSAFETPKGSEPTTASSPASETLRSPNTASSPTTLPTAASETSTASTVTAVSRSDTSPTTFVSTPASTTGSRSTTLAESTKYSATTSETSMPPAATSEATEVPTKPSAATVTPTIIDTEVSFTHRLPLASPPQLRDNHPLSDSSWSSTSLYSTHYLWHHRLIDQGVTAPPGQRQWPYSVSSSLNTTSTLESVAPGTGTPGTRPTTPSSATRSPGVESVPSASSRPAPGTVPGASGLGTPTGASPATSILGTTSARTGATFNWTKASRTGSTSHTAGPASVGTDAVAASPTPTMEMKPSGRLQPWAIALISLATVGMAAGLLVGVSFCLAPTLQVLPSGLHVRPQSSIIDANGGKHFGFSFHSTQRPRDASLIYLVPQPSLGMPTQARVQNSRSPTGGHAQVGAPELGHGLEWGLNGQRHEDTRTARTDQQDRPTDRTNRMDGTDEQQQQRERRSSREGEMRWGLGDLPASRPPGTPACHVHLLTQVWPLTHAHTSSRCRHQACEYEDREEDQIPFILYSPRVETREAGEDTKPGLMGSSGLSQGSRDLLLPHGAETAAPLPGSSLPPPLRKDVTHGANGTPTPGTSATTLSGPATSSSGTSSGPSTATSSGTATMSSGPSTATSSGTATTSSGPSTATSSGTATTSSGPSTATSSGTATTSSGPSTATSSGTATMSSGPSTATSSGPATTSSGPSTATSSGPATSSGGTSTATSSGPATMSSGPSTATSSGSTTPPKGTNTTAVTSNTTSTSFVPTGNEGENSGHLTPWEVALIALASVAMAIILLAGVLFYFESAMPKKPLRHRLLPPQEPQHSCSHGADWVSCAALRGPEAEAPLSREGRRWPGGRLSSLSERKASPAAPGLHLPSWMRAPSSQGYEALSSDLPWSRIVLVNSSHVSSSALTSTFPPSQTSNKPLLHSSAVWLRSLHSPEVLASSVAKPHAPVAPPPPNHLESSLPPVCHFSPDLTQDSKSPQLHDYKRSRSQSVDRTELEANCVVHWSPHDQGVRGSRGSGHGEAVKTQSLLRTRMLVLCVALGRCEEHATRPGFRVLVGANAGYSHTDANRASSLSASVYPHTKWGCDRLLPYVTATSGNRCLSRHTVLQTVGQDGQKDKAVLVAASVPFLSLDQEKCRFSCYFSPNQGPSGFTPDQQQQQQKYLHCILIYQQQQQHHHYLVPFLEYRPLQKGVAEPETQPVQAGAADTGPAQSPRESGAPHNHTLPLTGARGAIMSIIAASRLPSRGLCSPLFNLDQRVSGAPHPHGSIQPPQMGLNPAYSSAWEGEIRPQGPRPSLIWWQLRQLLTAPCHSSGRGQRHQDSQDRGKYRALFGASLRQVVKKMEISQHAVHTCSICIFLTSLQKAGPALASDTTAVTHMRMPVHSQSPSASACVREKGSCSRFTLSSDPPSTHRLRAYSIPGASSRLCQMLACLQSQDNHDPVLIAAISRLPAAVAPLGSPGRRFSLESVPSPAQPNSEVLVPQTPAAPRRAWLSKVDRPGSFTPPCLSLPSSGRLRPFLHHHHPEPSMTLPCYSQKSSGAHPLLHKGQRSLHTWEMQTDQEHSQRSPAPHHAALHLAQRQHLPQPQAGQPFILLSNACLGSHSVTRNLVRGVPGSPRSMASQKPWTLRENGV</sequence>
<name>A0A8J6A6T1_GALPY</name>
<evidence type="ECO:0000256" key="3">
    <source>
        <dbReference type="SAM" id="MobiDB-lite"/>
    </source>
</evidence>
<evidence type="ECO:0000256" key="2">
    <source>
        <dbReference type="ARBA" id="ARBA00023274"/>
    </source>
</evidence>
<feature type="domain" description="Mucin catalytic TM and cytoplasmic tail" evidence="5">
    <location>
        <begin position="520"/>
        <end position="594"/>
    </location>
</feature>
<feature type="compositionally biased region" description="Low complexity" evidence="3">
    <location>
        <begin position="175"/>
        <end position="196"/>
    </location>
</feature>
<feature type="region of interest" description="Disordered" evidence="3">
    <location>
        <begin position="1064"/>
        <end position="1089"/>
    </location>
</feature>
<evidence type="ECO:0000313" key="6">
    <source>
        <dbReference type="EMBL" id="KAG8514828.1"/>
    </source>
</evidence>
<feature type="compositionally biased region" description="Basic and acidic residues" evidence="3">
    <location>
        <begin position="1205"/>
        <end position="1217"/>
    </location>
</feature>
<keyword evidence="4" id="KW-0472">Membrane</keyword>
<evidence type="ECO:0000313" key="7">
    <source>
        <dbReference type="Proteomes" id="UP000700334"/>
    </source>
</evidence>
<feature type="compositionally biased region" description="Low complexity" evidence="3">
    <location>
        <begin position="764"/>
        <end position="775"/>
    </location>
</feature>